<dbReference type="OrthoDB" id="63267at2759"/>
<evidence type="ECO:0000256" key="6">
    <source>
        <dbReference type="ARBA" id="ARBA00022840"/>
    </source>
</evidence>
<dbReference type="GO" id="GO:0005524">
    <property type="term" value="F:ATP binding"/>
    <property type="evidence" value="ECO:0007669"/>
    <property type="project" value="UniProtKB-UniRule"/>
</dbReference>
<dbReference type="Gene3D" id="3.30.200.20">
    <property type="entry name" value="Phosphorylase Kinase, domain 1"/>
    <property type="match status" value="1"/>
</dbReference>
<dbReference type="InParanoid" id="A0A2R2MLN2"/>
<proteinExistence type="predicted"/>
<sequence length="139" mass="16002">MGNAQTAKKLDPAENVKAFLAQAKAEFSDKWEKPSQNTAGLDDFERIKTLGTGSFGRVMLVQHKQSKQYYAMKILDKQKVVKLKQVEHTLNEKRILQAVSFPFLVSLEYHFKDNSNLYMVLEFVTGGEMFSHLRRIGRF</sequence>
<dbReference type="RefSeq" id="XP_023931110.1">
    <property type="nucleotide sequence ID" value="XM_024075342.1"/>
</dbReference>
<evidence type="ECO:0000313" key="11">
    <source>
        <dbReference type="Proteomes" id="UP000085678"/>
    </source>
</evidence>
<dbReference type="STRING" id="7574.A0A2R2MLN2"/>
<evidence type="ECO:0000313" key="12">
    <source>
        <dbReference type="RefSeq" id="XP_023931110.1"/>
    </source>
</evidence>
<dbReference type="GeneID" id="106173015"/>
<protein>
    <recommendedName>
        <fullName evidence="1">cAMP-dependent protein kinase</fullName>
        <ecNumber evidence="1">2.7.11.11</ecNumber>
    </recommendedName>
</protein>
<evidence type="ECO:0000256" key="8">
    <source>
        <dbReference type="ARBA" id="ARBA00047454"/>
    </source>
</evidence>
<organism evidence="11 12">
    <name type="scientific">Lingula anatina</name>
    <name type="common">Brachiopod</name>
    <name type="synonym">Lingula unguis</name>
    <dbReference type="NCBI Taxonomy" id="7574"/>
    <lineage>
        <taxon>Eukaryota</taxon>
        <taxon>Metazoa</taxon>
        <taxon>Spiralia</taxon>
        <taxon>Lophotrochozoa</taxon>
        <taxon>Brachiopoda</taxon>
        <taxon>Linguliformea</taxon>
        <taxon>Lingulata</taxon>
        <taxon>Lingulida</taxon>
        <taxon>Linguloidea</taxon>
        <taxon>Lingulidae</taxon>
        <taxon>Lingula</taxon>
    </lineage>
</organism>
<keyword evidence="2" id="KW-0723">Serine/threonine-protein kinase</keyword>
<keyword evidence="11" id="KW-1185">Reference proteome</keyword>
<dbReference type="GO" id="GO:0004691">
    <property type="term" value="F:cAMP-dependent protein kinase activity"/>
    <property type="evidence" value="ECO:0007669"/>
    <property type="project" value="UniProtKB-EC"/>
</dbReference>
<dbReference type="AlphaFoldDB" id="A0A2R2MLN2"/>
<evidence type="ECO:0000256" key="5">
    <source>
        <dbReference type="ARBA" id="ARBA00022777"/>
    </source>
</evidence>
<dbReference type="GO" id="GO:0005634">
    <property type="term" value="C:nucleus"/>
    <property type="evidence" value="ECO:0007669"/>
    <property type="project" value="TreeGrafter"/>
</dbReference>
<dbReference type="PROSITE" id="PS50011">
    <property type="entry name" value="PROTEIN_KINASE_DOM"/>
    <property type="match status" value="1"/>
</dbReference>
<comment type="catalytic activity">
    <reaction evidence="7">
        <text>L-threonyl-[protein] + ATP = O-phospho-L-threonyl-[protein] + ADP + H(+)</text>
        <dbReference type="Rhea" id="RHEA:46608"/>
        <dbReference type="Rhea" id="RHEA-COMP:11060"/>
        <dbReference type="Rhea" id="RHEA-COMP:11605"/>
        <dbReference type="ChEBI" id="CHEBI:15378"/>
        <dbReference type="ChEBI" id="CHEBI:30013"/>
        <dbReference type="ChEBI" id="CHEBI:30616"/>
        <dbReference type="ChEBI" id="CHEBI:61977"/>
        <dbReference type="ChEBI" id="CHEBI:456216"/>
        <dbReference type="EC" id="2.7.11.11"/>
    </reaction>
</comment>
<dbReference type="PROSITE" id="PS00107">
    <property type="entry name" value="PROTEIN_KINASE_ATP"/>
    <property type="match status" value="1"/>
</dbReference>
<gene>
    <name evidence="12" type="primary">LOC106173015</name>
</gene>
<evidence type="ECO:0000256" key="2">
    <source>
        <dbReference type="ARBA" id="ARBA00022527"/>
    </source>
</evidence>
<dbReference type="Pfam" id="PF00069">
    <property type="entry name" value="Pkinase"/>
    <property type="match status" value="1"/>
</dbReference>
<dbReference type="EC" id="2.7.11.11" evidence="1"/>
<comment type="catalytic activity">
    <reaction evidence="8">
        <text>L-seryl-[protein] + ATP = O-phospho-L-seryl-[protein] + ADP + H(+)</text>
        <dbReference type="Rhea" id="RHEA:17989"/>
        <dbReference type="Rhea" id="RHEA-COMP:9863"/>
        <dbReference type="Rhea" id="RHEA-COMP:11604"/>
        <dbReference type="ChEBI" id="CHEBI:15378"/>
        <dbReference type="ChEBI" id="CHEBI:29999"/>
        <dbReference type="ChEBI" id="CHEBI:30616"/>
        <dbReference type="ChEBI" id="CHEBI:83421"/>
        <dbReference type="ChEBI" id="CHEBI:456216"/>
        <dbReference type="EC" id="2.7.11.11"/>
    </reaction>
</comment>
<feature type="binding site" evidence="9">
    <location>
        <position position="73"/>
    </location>
    <ligand>
        <name>ATP</name>
        <dbReference type="ChEBI" id="CHEBI:30616"/>
    </ligand>
</feature>
<dbReference type="SMART" id="SM00220">
    <property type="entry name" value="S_TKc"/>
    <property type="match status" value="1"/>
</dbReference>
<keyword evidence="5" id="KW-0418">Kinase</keyword>
<reference evidence="12" key="1">
    <citation type="submission" date="2025-08" db="UniProtKB">
        <authorList>
            <consortium name="RefSeq"/>
        </authorList>
    </citation>
    <scope>IDENTIFICATION</scope>
    <source>
        <tissue evidence="12">Gonads</tissue>
    </source>
</reference>
<dbReference type="PANTHER" id="PTHR24353:SF153">
    <property type="entry name" value="CAMP-DEPENDENT PROTEIN KINASE CATALYTIC SUBUNIT 1"/>
    <property type="match status" value="1"/>
</dbReference>
<evidence type="ECO:0000256" key="9">
    <source>
        <dbReference type="PROSITE-ProRule" id="PRU10141"/>
    </source>
</evidence>
<dbReference type="PANTHER" id="PTHR24353">
    <property type="entry name" value="CYCLIC NUCLEOTIDE-DEPENDENT PROTEIN KINASE"/>
    <property type="match status" value="1"/>
</dbReference>
<evidence type="ECO:0000259" key="10">
    <source>
        <dbReference type="PROSITE" id="PS50011"/>
    </source>
</evidence>
<dbReference type="InterPro" id="IPR000719">
    <property type="entry name" value="Prot_kinase_dom"/>
</dbReference>
<name>A0A2R2MLN2_LINAN</name>
<dbReference type="GO" id="GO:0005829">
    <property type="term" value="C:cytosol"/>
    <property type="evidence" value="ECO:0007669"/>
    <property type="project" value="TreeGrafter"/>
</dbReference>
<evidence type="ECO:0000256" key="1">
    <source>
        <dbReference type="ARBA" id="ARBA00012444"/>
    </source>
</evidence>
<evidence type="ECO:0000256" key="4">
    <source>
        <dbReference type="ARBA" id="ARBA00022741"/>
    </source>
</evidence>
<accession>A0A2R2MLN2</accession>
<feature type="domain" description="Protein kinase" evidence="10">
    <location>
        <begin position="44"/>
        <end position="139"/>
    </location>
</feature>
<dbReference type="Proteomes" id="UP000085678">
    <property type="component" value="Unplaced"/>
</dbReference>
<keyword evidence="6 9" id="KW-0067">ATP-binding</keyword>
<feature type="non-terminal residue" evidence="12">
    <location>
        <position position="139"/>
    </location>
</feature>
<dbReference type="FunFam" id="3.30.200.20:FF:000005">
    <property type="entry name" value="cAMP-dependent protein kinase catalytic subunit"/>
    <property type="match status" value="1"/>
</dbReference>
<evidence type="ECO:0000256" key="3">
    <source>
        <dbReference type="ARBA" id="ARBA00022679"/>
    </source>
</evidence>
<dbReference type="GO" id="GO:0005952">
    <property type="term" value="C:cAMP-dependent protein kinase complex"/>
    <property type="evidence" value="ECO:0007669"/>
    <property type="project" value="TreeGrafter"/>
</dbReference>
<dbReference type="InterPro" id="IPR011009">
    <property type="entry name" value="Kinase-like_dom_sf"/>
</dbReference>
<keyword evidence="4 9" id="KW-0547">Nucleotide-binding</keyword>
<dbReference type="KEGG" id="lak:106173015"/>
<keyword evidence="3" id="KW-0808">Transferase</keyword>
<dbReference type="InterPro" id="IPR017441">
    <property type="entry name" value="Protein_kinase_ATP_BS"/>
</dbReference>
<dbReference type="SUPFAM" id="SSF56112">
    <property type="entry name" value="Protein kinase-like (PK-like)"/>
    <property type="match status" value="1"/>
</dbReference>
<evidence type="ECO:0000256" key="7">
    <source>
        <dbReference type="ARBA" id="ARBA00047292"/>
    </source>
</evidence>